<feature type="compositionally biased region" description="Basic residues" evidence="2">
    <location>
        <begin position="737"/>
        <end position="749"/>
    </location>
</feature>
<keyword evidence="4" id="KW-1185">Reference proteome</keyword>
<accession>A0A8H7PT24</accession>
<evidence type="ECO:0000313" key="4">
    <source>
        <dbReference type="Proteomes" id="UP000654370"/>
    </source>
</evidence>
<dbReference type="AlphaFoldDB" id="A0A8H7PT24"/>
<sequence>MAPPLDQPNGQEAPHYFATTNQSGLEVPGLKIYHTNMLVLRVITFNLYDLFYVLTPFTFLLWCKTEFSNDAFEIVGLMDSIRAVQPPEKWKLMVIDSQSIKILTAVCNKFDILEENVTLNDDLFSEFNRRLKARNASDYILGLKEMYVDFMAVEPSVFTFDRPISFFRLFSPEERTKFEPELDKLAKHIMSICATLGEDPIIRYHRPLDDETGAPVNKSLPYKLAMLAQREIDNYCRVNPNFPPRRTPPQPRATLLIVDRSIDNIAPLLHEFTYQAMITDLLPVEPAGAALKYKYDYSQSDGTTGSKEVILEETDNVYTTVRHLHIAETTDKLIENFNEFLHENKAALGASEHTGPPKDSARSLRDMKDMLANLPQFQDLKAKVSSGRSHVFASNYAGTNDALQYSAHLSIAQECMSVFEKQKLNSLGNLEQNMATGETPNGSVPKTVVLDMVPLLDDPYVTPLDKARLLMLYIISKEGGIFEEDRKKLLEHARLPRDLREAINNLSILGVKVTRVRRQTGEKSLRKKLTRRKSDKTEEQPYELSRYVNNVKRAMEANVTGTMDAAQFPFTRQSDAEMQEDTSKPGANVPATGVSLRSTKPTWSNKKNSVGVSDKRGTSRTPTGAKLIIFVAGGMTYSEMRSAYEIADIHNREVIIGSSHIITPAGYVQDLSLLRKPAPIPTRIIPPYTPPVTPQESSRSLRPHLPHLARSQSPSPLPSIATTKSSESAIDSEKSEKQKKKKGLGRLFG</sequence>
<feature type="region of interest" description="Disordered" evidence="2">
    <location>
        <begin position="579"/>
        <end position="620"/>
    </location>
</feature>
<evidence type="ECO:0000256" key="1">
    <source>
        <dbReference type="ARBA" id="ARBA00009884"/>
    </source>
</evidence>
<dbReference type="InterPro" id="IPR043127">
    <property type="entry name" value="Sec-1-like_dom3a"/>
</dbReference>
<dbReference type="GO" id="GO:0016192">
    <property type="term" value="P:vesicle-mediated transport"/>
    <property type="evidence" value="ECO:0007669"/>
    <property type="project" value="InterPro"/>
</dbReference>
<dbReference type="SUPFAM" id="SSF56815">
    <property type="entry name" value="Sec1/munc18-like (SM) proteins"/>
    <property type="match status" value="1"/>
</dbReference>
<dbReference type="Gene3D" id="1.25.40.60">
    <property type="match status" value="1"/>
</dbReference>
<dbReference type="InterPro" id="IPR001619">
    <property type="entry name" value="Sec1-like"/>
</dbReference>
<dbReference type="Gene3D" id="3.40.50.1910">
    <property type="match status" value="2"/>
</dbReference>
<dbReference type="EMBL" id="JAEPQZ010000006">
    <property type="protein sequence ID" value="KAG2179802.1"/>
    <property type="molecule type" value="Genomic_DNA"/>
</dbReference>
<feature type="compositionally biased region" description="Polar residues" evidence="2">
    <location>
        <begin position="710"/>
        <end position="729"/>
    </location>
</feature>
<protein>
    <recommendedName>
        <fullName evidence="5">Sec1-like protein</fullName>
    </recommendedName>
</protein>
<feature type="compositionally biased region" description="Basic residues" evidence="2">
    <location>
        <begin position="525"/>
        <end position="534"/>
    </location>
</feature>
<feature type="region of interest" description="Disordered" evidence="2">
    <location>
        <begin position="680"/>
        <end position="749"/>
    </location>
</feature>
<dbReference type="InterPro" id="IPR036045">
    <property type="entry name" value="Sec1-like_sf"/>
</dbReference>
<comment type="similarity">
    <text evidence="1">Belongs to the STXBP/unc-18/SEC1 family.</text>
</comment>
<dbReference type="Proteomes" id="UP000654370">
    <property type="component" value="Unassembled WGS sequence"/>
</dbReference>
<gene>
    <name evidence="3" type="ORF">INT43_003585</name>
</gene>
<dbReference type="Gene3D" id="3.90.830.10">
    <property type="entry name" value="Syntaxin Binding Protein 1, Chain A, domain 2"/>
    <property type="match status" value="1"/>
</dbReference>
<evidence type="ECO:0000256" key="2">
    <source>
        <dbReference type="SAM" id="MobiDB-lite"/>
    </source>
</evidence>
<feature type="compositionally biased region" description="Polar residues" evidence="2">
    <location>
        <begin position="595"/>
        <end position="611"/>
    </location>
</feature>
<dbReference type="Gene3D" id="3.40.50.2060">
    <property type="match status" value="1"/>
</dbReference>
<evidence type="ECO:0008006" key="5">
    <source>
        <dbReference type="Google" id="ProtNLM"/>
    </source>
</evidence>
<feature type="region of interest" description="Disordered" evidence="2">
    <location>
        <begin position="520"/>
        <end position="541"/>
    </location>
</feature>
<proteinExistence type="inferred from homology"/>
<dbReference type="InterPro" id="IPR043154">
    <property type="entry name" value="Sec-1-like_dom1"/>
</dbReference>
<dbReference type="Pfam" id="PF00995">
    <property type="entry name" value="Sec1"/>
    <property type="match status" value="1"/>
</dbReference>
<dbReference type="OrthoDB" id="2228at2759"/>
<name>A0A8H7PT24_MORIS</name>
<comment type="caution">
    <text evidence="3">The sequence shown here is derived from an EMBL/GenBank/DDBJ whole genome shotgun (WGS) entry which is preliminary data.</text>
</comment>
<dbReference type="PANTHER" id="PTHR11679">
    <property type="entry name" value="VESICLE PROTEIN SORTING-ASSOCIATED"/>
    <property type="match status" value="1"/>
</dbReference>
<dbReference type="InterPro" id="IPR027482">
    <property type="entry name" value="Sec1-like_dom2"/>
</dbReference>
<organism evidence="3 4">
    <name type="scientific">Mortierella isabellina</name>
    <name type="common">Filamentous fungus</name>
    <name type="synonym">Umbelopsis isabellina</name>
    <dbReference type="NCBI Taxonomy" id="91625"/>
    <lineage>
        <taxon>Eukaryota</taxon>
        <taxon>Fungi</taxon>
        <taxon>Fungi incertae sedis</taxon>
        <taxon>Mucoromycota</taxon>
        <taxon>Mucoromycotina</taxon>
        <taxon>Umbelopsidomycetes</taxon>
        <taxon>Umbelopsidales</taxon>
        <taxon>Umbelopsidaceae</taxon>
        <taxon>Umbelopsis</taxon>
    </lineage>
</organism>
<reference evidence="3" key="1">
    <citation type="submission" date="2020-12" db="EMBL/GenBank/DDBJ databases">
        <title>Metabolic potential, ecology and presence of endohyphal bacteria is reflected in genomic diversity of Mucoromycotina.</title>
        <authorList>
            <person name="Muszewska A."/>
            <person name="Okrasinska A."/>
            <person name="Steczkiewicz K."/>
            <person name="Drgas O."/>
            <person name="Orlowska M."/>
            <person name="Perlinska-Lenart U."/>
            <person name="Aleksandrzak-Piekarczyk T."/>
            <person name="Szatraj K."/>
            <person name="Zielenkiewicz U."/>
            <person name="Pilsyk S."/>
            <person name="Malc E."/>
            <person name="Mieczkowski P."/>
            <person name="Kruszewska J.S."/>
            <person name="Biernat P."/>
            <person name="Pawlowska J."/>
        </authorList>
    </citation>
    <scope>NUCLEOTIDE SEQUENCE</scope>
    <source>
        <strain evidence="3">WA0000067209</strain>
    </source>
</reference>
<evidence type="ECO:0000313" key="3">
    <source>
        <dbReference type="EMBL" id="KAG2179802.1"/>
    </source>
</evidence>